<keyword evidence="7 11" id="KW-1133">Transmembrane helix</keyword>
<dbReference type="InterPro" id="IPR035897">
    <property type="entry name" value="Toll_tir_struct_dom_sf"/>
</dbReference>
<dbReference type="Gene3D" id="3.80.10.10">
    <property type="entry name" value="Ribonuclease Inhibitor"/>
    <property type="match status" value="1"/>
</dbReference>
<keyword evidence="3" id="KW-0433">Leucine-rich repeat</keyword>
<dbReference type="GO" id="GO:0007165">
    <property type="term" value="P:signal transduction"/>
    <property type="evidence" value="ECO:0007669"/>
    <property type="project" value="InterPro"/>
</dbReference>
<evidence type="ECO:0000256" key="1">
    <source>
        <dbReference type="ARBA" id="ARBA00004167"/>
    </source>
</evidence>
<evidence type="ECO:0000313" key="13">
    <source>
        <dbReference type="EnsemblMetazoa" id="BGLB016857-PA"/>
    </source>
</evidence>
<dbReference type="OrthoDB" id="28057at2759"/>
<dbReference type="Pfam" id="PF01582">
    <property type="entry name" value="TIR"/>
    <property type="match status" value="1"/>
</dbReference>
<feature type="transmembrane region" description="Helical" evidence="11">
    <location>
        <begin position="440"/>
        <end position="460"/>
    </location>
</feature>
<dbReference type="Proteomes" id="UP000076420">
    <property type="component" value="Unassembled WGS sequence"/>
</dbReference>
<dbReference type="PANTHER" id="PTHR24365">
    <property type="entry name" value="TOLL-LIKE RECEPTOR"/>
    <property type="match status" value="1"/>
</dbReference>
<evidence type="ECO:0000256" key="2">
    <source>
        <dbReference type="ARBA" id="ARBA00009634"/>
    </source>
</evidence>
<dbReference type="AlphaFoldDB" id="A0A2C9KA09"/>
<evidence type="ECO:0000256" key="7">
    <source>
        <dbReference type="ARBA" id="ARBA00022989"/>
    </source>
</evidence>
<dbReference type="InterPro" id="IPR032675">
    <property type="entry name" value="LRR_dom_sf"/>
</dbReference>
<keyword evidence="10" id="KW-0325">Glycoprotein</keyword>
<dbReference type="EnsemblMetazoa" id="BGLB016857-RA">
    <property type="protein sequence ID" value="BGLB016857-PA"/>
    <property type="gene ID" value="BGLB016857"/>
</dbReference>
<evidence type="ECO:0000256" key="10">
    <source>
        <dbReference type="ARBA" id="ARBA00023180"/>
    </source>
</evidence>
<dbReference type="Gene3D" id="3.40.50.10140">
    <property type="entry name" value="Toll/interleukin-1 receptor homology (TIR) domain"/>
    <property type="match status" value="1"/>
</dbReference>
<dbReference type="SUPFAM" id="SSF52200">
    <property type="entry name" value="Toll/Interleukin receptor TIR domain"/>
    <property type="match status" value="1"/>
</dbReference>
<evidence type="ECO:0000256" key="3">
    <source>
        <dbReference type="ARBA" id="ARBA00022614"/>
    </source>
</evidence>
<organism evidence="13 14">
    <name type="scientific">Biomphalaria glabrata</name>
    <name type="common">Bloodfluke planorb</name>
    <name type="synonym">Freshwater snail</name>
    <dbReference type="NCBI Taxonomy" id="6526"/>
    <lineage>
        <taxon>Eukaryota</taxon>
        <taxon>Metazoa</taxon>
        <taxon>Spiralia</taxon>
        <taxon>Lophotrochozoa</taxon>
        <taxon>Mollusca</taxon>
        <taxon>Gastropoda</taxon>
        <taxon>Heterobranchia</taxon>
        <taxon>Euthyneura</taxon>
        <taxon>Panpulmonata</taxon>
        <taxon>Hygrophila</taxon>
        <taxon>Lymnaeoidea</taxon>
        <taxon>Planorbidae</taxon>
        <taxon>Biomphalaria</taxon>
    </lineage>
</organism>
<dbReference type="PANTHER" id="PTHR24365:SF541">
    <property type="entry name" value="PROTEIN TOLL-RELATED"/>
    <property type="match status" value="1"/>
</dbReference>
<gene>
    <name evidence="13" type="primary">106072789</name>
</gene>
<keyword evidence="6" id="KW-0677">Repeat</keyword>
<dbReference type="STRING" id="6526.A0A2C9KA09"/>
<name>A0A2C9KA09_BIOGL</name>
<dbReference type="GO" id="GO:0005886">
    <property type="term" value="C:plasma membrane"/>
    <property type="evidence" value="ECO:0007669"/>
    <property type="project" value="TreeGrafter"/>
</dbReference>
<dbReference type="InterPro" id="IPR000157">
    <property type="entry name" value="TIR_dom"/>
</dbReference>
<dbReference type="PROSITE" id="PS50104">
    <property type="entry name" value="TIR"/>
    <property type="match status" value="1"/>
</dbReference>
<evidence type="ECO:0000259" key="12">
    <source>
        <dbReference type="PROSITE" id="PS50104"/>
    </source>
</evidence>
<comment type="similarity">
    <text evidence="2">Belongs to the Toll-like receptor family.</text>
</comment>
<evidence type="ECO:0000256" key="11">
    <source>
        <dbReference type="SAM" id="Phobius"/>
    </source>
</evidence>
<dbReference type="InterPro" id="IPR003591">
    <property type="entry name" value="Leu-rich_rpt_typical-subtyp"/>
</dbReference>
<protein>
    <recommendedName>
        <fullName evidence="12">TIR domain-containing protein</fullName>
    </recommendedName>
</protein>
<dbReference type="KEGG" id="bgt:106072789"/>
<evidence type="ECO:0000256" key="4">
    <source>
        <dbReference type="ARBA" id="ARBA00022692"/>
    </source>
</evidence>
<evidence type="ECO:0000256" key="6">
    <source>
        <dbReference type="ARBA" id="ARBA00022737"/>
    </source>
</evidence>
<dbReference type="VEuPathDB" id="VectorBase:BGLB016857"/>
<keyword evidence="8 11" id="KW-0472">Membrane</keyword>
<sequence>MSDLVLGSFSNLSYVTYNLIHTGLHAALDTLRPLVNSNIRLIKFEQVQKVPGLKYVSLLTRDGFLDVTSTRYLRQICVEELQLNRNSIFVIDFGTFSGETFNRCLKSLYLINNPLIGTIMAFTEGLTLHNLNKFVITGSFVRENGLDDGDNALISKYKLYDSLKDNLNMKTNLSTSVGNLDNVKETTVQISKSIEYVDVSSVFGESHLNKRVAIRGGENVKFVRLVDDGIKFVEFPIEGLPNIQVFVLSFNKMYILEPDFFNAYPSLVTLRIDSCRLVSSFVSRYSARMFRNLTRLQNLDLSYNSLEILEPKTFAANPLLVTLHISGNRFKQIPFDLVLTPKLQLLDIRENVLTSISNEDRNLIEGNKERLGKFQLLLAGNIFSCGCENLQFLQWLHFTDVELDNNKNFTCISRTGVLSSTLAYLDHAELWRECWGQVCFNVSLGLLCFTLIGFVLVFVWSRNKILIQSRLLQIFTGLKFNTLADYKYGAFIGYSDIDYHFACFPLRQYIENDLGLVTFLQDRDLSPSLAYAEGIMEAINSSWRIILLINENFVIQNEWFLFTVRSAIYAMSPANPNRVVILVDAKSMHHLPTEILNSVPEDSIIQISRWEMDYNLRQSLKTRLVQ</sequence>
<feature type="domain" description="TIR" evidence="12">
    <location>
        <begin position="486"/>
        <end position="626"/>
    </location>
</feature>
<dbReference type="Pfam" id="PF13855">
    <property type="entry name" value="LRR_8"/>
    <property type="match status" value="1"/>
</dbReference>
<dbReference type="InterPro" id="IPR001611">
    <property type="entry name" value="Leu-rich_rpt"/>
</dbReference>
<dbReference type="VEuPathDB" id="VectorBase:BGLAX_029585"/>
<keyword evidence="4 11" id="KW-0812">Transmembrane</keyword>
<accession>A0A2C9KA09</accession>
<comment type="subcellular location">
    <subcellularLocation>
        <location evidence="1">Membrane</location>
        <topology evidence="1">Single-pass membrane protein</topology>
    </subcellularLocation>
</comment>
<evidence type="ECO:0000256" key="5">
    <source>
        <dbReference type="ARBA" id="ARBA00022729"/>
    </source>
</evidence>
<dbReference type="SMART" id="SM00369">
    <property type="entry name" value="LRR_TYP"/>
    <property type="match status" value="3"/>
</dbReference>
<evidence type="ECO:0000313" key="14">
    <source>
        <dbReference type="Proteomes" id="UP000076420"/>
    </source>
</evidence>
<dbReference type="GO" id="GO:0038023">
    <property type="term" value="F:signaling receptor activity"/>
    <property type="evidence" value="ECO:0007669"/>
    <property type="project" value="TreeGrafter"/>
</dbReference>
<proteinExistence type="inferred from homology"/>
<evidence type="ECO:0000256" key="8">
    <source>
        <dbReference type="ARBA" id="ARBA00023136"/>
    </source>
</evidence>
<evidence type="ECO:0000256" key="9">
    <source>
        <dbReference type="ARBA" id="ARBA00023170"/>
    </source>
</evidence>
<reference evidence="13" key="1">
    <citation type="submission" date="2020-05" db="UniProtKB">
        <authorList>
            <consortium name="EnsemblMetazoa"/>
        </authorList>
    </citation>
    <scope>IDENTIFICATION</scope>
    <source>
        <strain evidence="13">BB02</strain>
    </source>
</reference>
<dbReference type="SUPFAM" id="SSF52058">
    <property type="entry name" value="L domain-like"/>
    <property type="match status" value="1"/>
</dbReference>
<keyword evidence="5" id="KW-0732">Signal</keyword>
<keyword evidence="9" id="KW-0675">Receptor</keyword>